<dbReference type="InterPro" id="IPR007855">
    <property type="entry name" value="RDRP"/>
</dbReference>
<dbReference type="InterPro" id="IPR057596">
    <property type="entry name" value="RDRP_core"/>
</dbReference>
<feature type="domain" description="RDR1/2-like PH-like" evidence="10">
    <location>
        <begin position="28"/>
        <end position="62"/>
    </location>
</feature>
<dbReference type="RefSeq" id="XP_010489800.1">
    <property type="nucleotide sequence ID" value="XM_010491498.1"/>
</dbReference>
<protein>
    <recommendedName>
        <fullName evidence="8">RNA-dependent RNA polymerase</fullName>
        <ecNumber evidence="8">2.7.7.48</ecNumber>
    </recommendedName>
</protein>
<evidence type="ECO:0000256" key="1">
    <source>
        <dbReference type="ARBA" id="ARBA00005762"/>
    </source>
</evidence>
<evidence type="ECO:0000256" key="3">
    <source>
        <dbReference type="ARBA" id="ARBA00022679"/>
    </source>
</evidence>
<evidence type="ECO:0000259" key="10">
    <source>
        <dbReference type="Pfam" id="PF24823"/>
    </source>
</evidence>
<comment type="function">
    <text evidence="8">Probably involved in the RNA silencing pathway and required for the generation of small interfering RNAs (siRNAs).</text>
</comment>
<reference evidence="14" key="2">
    <citation type="submission" date="2025-08" db="UniProtKB">
        <authorList>
            <consortium name="RefSeq"/>
        </authorList>
    </citation>
    <scope>IDENTIFICATION</scope>
    <source>
        <tissue evidence="14">Leaf</tissue>
    </source>
</reference>
<evidence type="ECO:0000313" key="14">
    <source>
        <dbReference type="RefSeq" id="XP_010489800.1"/>
    </source>
</evidence>
<dbReference type="GeneID" id="104767479"/>
<name>A0ABM0XRF0_CAMSA</name>
<dbReference type="Proteomes" id="UP000694864">
    <property type="component" value="Chromosome 19"/>
</dbReference>
<evidence type="ECO:0000256" key="6">
    <source>
        <dbReference type="ARBA" id="ARBA00023158"/>
    </source>
</evidence>
<feature type="domain" description="RDRP core" evidence="9">
    <location>
        <begin position="193"/>
        <end position="750"/>
    </location>
</feature>
<sequence length="900" mass="102609">MHSAKFLVFWVTKSPKVFEKEYPAVGADWVRCTDFTSDSSIGQSFAYCLQFPTPVFTDQVRKRCNKKFSEHKRCSFELRRGNCYTSRANKLAPVIDSPSGIDLTFETLFKLNSLVQNGTLLGPALSIDFFKLVNSTQKDMKFLDASFRKLGLSECYCYDPFAWLQQEKLDWVDNKGVDGPSLEDNFYIHQVKVTPTKVYFRGPELKDSNRVLRQFSNHLNNFLSLSFVDEDFNKLRSLDLCARSKATTKLYDRINSVLRDGVVIGNKLFEFLAFSNSQLRETSLWMFSESDDGVTSASIRDWMGDFQSIRNVAKYAARLGQCFSSSVETEDVTTEEIELIPDVEIISSAGTLYVFSDGIGKISAEFAEIVAKKCGLNDLIPSVFQIRYAGYKGVVAIDTNLSKKLSLRNSMKKFDSNCTSFDVLAWSKYQPCFLNRQLITLLSTLGVKDEVFLTKQREVVEQFSSLFTGDPIEALDSVAPGWDTIVLRQLILSGYKPDTEPFLSMMFQYFIKNRLFELRKKSRISIQLGRTLIGCLDETRTLEYGQVFVQCSDPTSESKSCSIIEGPVVVAKMPCLHPGDIRVLQCTNVPTLHHLVDCVVFPQKGSRPHPNECSGSDLDGDTYFVSWDMDLIPPDTFEPMDYTPEEAQNLDHDVTIEEIKDYFTDFILDDTLGTIANSHLVHADREEDKAFSEKCIRLARLFSTAVDSPKTGAKVEFPRELYVKVYPDFMEKPGMSYVSTNVIGQLFREIQNLPPPIPMNSSTGDAASDFCDEDMVVTGFEDYVENAMRYKERYRSKLRHLMDLYGIKTEAEILARSMEPFTKTGETVGSEVRSLIKEVSSSWFKEYAEEEEAKAASAWYQVTYNRRYCEVDDYLSFPWCIYSVLLSIKKEKMESRIRDR</sequence>
<evidence type="ECO:0000259" key="11">
    <source>
        <dbReference type="Pfam" id="PF26252"/>
    </source>
</evidence>
<keyword evidence="6 8" id="KW-0943">RNA-mediated gene silencing</keyword>
<evidence type="ECO:0000256" key="5">
    <source>
        <dbReference type="ARBA" id="ARBA00022884"/>
    </source>
</evidence>
<dbReference type="Pfam" id="PF26252">
    <property type="entry name" value="RdRP_helical"/>
    <property type="match status" value="1"/>
</dbReference>
<organism evidence="13 14">
    <name type="scientific">Camelina sativa</name>
    <name type="common">False flax</name>
    <name type="synonym">Myagrum sativum</name>
    <dbReference type="NCBI Taxonomy" id="90675"/>
    <lineage>
        <taxon>Eukaryota</taxon>
        <taxon>Viridiplantae</taxon>
        <taxon>Streptophyta</taxon>
        <taxon>Embryophyta</taxon>
        <taxon>Tracheophyta</taxon>
        <taxon>Spermatophyta</taxon>
        <taxon>Magnoliopsida</taxon>
        <taxon>eudicotyledons</taxon>
        <taxon>Gunneridae</taxon>
        <taxon>Pentapetalae</taxon>
        <taxon>rosids</taxon>
        <taxon>malvids</taxon>
        <taxon>Brassicales</taxon>
        <taxon>Brassicaceae</taxon>
        <taxon>Camelineae</taxon>
        <taxon>Camelina</taxon>
    </lineage>
</organism>
<feature type="domain" description="RDRP C-terminal head" evidence="12">
    <location>
        <begin position="771"/>
        <end position="894"/>
    </location>
</feature>
<dbReference type="InterPro" id="IPR058752">
    <property type="entry name" value="RDRP_C_head"/>
</dbReference>
<keyword evidence="4 8" id="KW-0548">Nucleotidyltransferase</keyword>
<keyword evidence="13" id="KW-1185">Reference proteome</keyword>
<dbReference type="EC" id="2.7.7.48" evidence="8"/>
<dbReference type="Pfam" id="PF26253">
    <property type="entry name" value="RdRP_head"/>
    <property type="match status" value="1"/>
</dbReference>
<gene>
    <name evidence="14" type="primary">LOC104767479</name>
</gene>
<evidence type="ECO:0000256" key="7">
    <source>
        <dbReference type="ARBA" id="ARBA00048744"/>
    </source>
</evidence>
<accession>A0ABM0XRF0</accession>
<evidence type="ECO:0000313" key="13">
    <source>
        <dbReference type="Proteomes" id="UP000694864"/>
    </source>
</evidence>
<reference evidence="13" key="1">
    <citation type="journal article" date="2014" name="Nat. Commun.">
        <title>The emerging biofuel crop Camelina sativa retains a highly undifferentiated hexaploid genome structure.</title>
        <authorList>
            <person name="Kagale S."/>
            <person name="Koh C."/>
            <person name="Nixon J."/>
            <person name="Bollina V."/>
            <person name="Clarke W.E."/>
            <person name="Tuteja R."/>
            <person name="Spillane C."/>
            <person name="Robinson S.J."/>
            <person name="Links M.G."/>
            <person name="Clarke C."/>
            <person name="Higgins E.E."/>
            <person name="Huebert T."/>
            <person name="Sharpe A.G."/>
            <person name="Parkin I.A."/>
        </authorList>
    </citation>
    <scope>NUCLEOTIDE SEQUENCE [LARGE SCALE GENOMIC DNA]</scope>
    <source>
        <strain evidence="13">cv. DH55</strain>
    </source>
</reference>
<dbReference type="PANTHER" id="PTHR23079">
    <property type="entry name" value="RNA-DEPENDENT RNA POLYMERASE"/>
    <property type="match status" value="1"/>
</dbReference>
<dbReference type="Pfam" id="PF05183">
    <property type="entry name" value="RdRP"/>
    <property type="match status" value="1"/>
</dbReference>
<proteinExistence type="inferred from homology"/>
<evidence type="ECO:0000256" key="2">
    <source>
        <dbReference type="ARBA" id="ARBA00022484"/>
    </source>
</evidence>
<dbReference type="InterPro" id="IPR057590">
    <property type="entry name" value="PH_RDR1/2-like"/>
</dbReference>
<dbReference type="Pfam" id="PF24823">
    <property type="entry name" value="PH_RDR2"/>
    <property type="match status" value="1"/>
</dbReference>
<evidence type="ECO:0000259" key="12">
    <source>
        <dbReference type="Pfam" id="PF26253"/>
    </source>
</evidence>
<evidence type="ECO:0000259" key="9">
    <source>
        <dbReference type="Pfam" id="PF05183"/>
    </source>
</evidence>
<keyword evidence="2 8" id="KW-0696">RNA-directed RNA polymerase</keyword>
<feature type="domain" description="RDRP helical" evidence="11">
    <location>
        <begin position="93"/>
        <end position="174"/>
    </location>
</feature>
<dbReference type="PANTHER" id="PTHR23079:SF1">
    <property type="entry name" value="RNA-DEPENDENT RNA POLYMERASE 1"/>
    <property type="match status" value="1"/>
</dbReference>
<evidence type="ECO:0000256" key="4">
    <source>
        <dbReference type="ARBA" id="ARBA00022695"/>
    </source>
</evidence>
<keyword evidence="5 8" id="KW-0694">RNA-binding</keyword>
<comment type="similarity">
    <text evidence="1 8">Belongs to the RdRP family.</text>
</comment>
<keyword evidence="3 8" id="KW-0808">Transferase</keyword>
<evidence type="ECO:0000256" key="8">
    <source>
        <dbReference type="RuleBase" id="RU363098"/>
    </source>
</evidence>
<dbReference type="InterPro" id="IPR058751">
    <property type="entry name" value="RDRP_helical"/>
</dbReference>
<comment type="catalytic activity">
    <reaction evidence="7 8">
        <text>RNA(n) + a ribonucleoside 5'-triphosphate = RNA(n+1) + diphosphate</text>
        <dbReference type="Rhea" id="RHEA:21248"/>
        <dbReference type="Rhea" id="RHEA-COMP:14527"/>
        <dbReference type="Rhea" id="RHEA-COMP:17342"/>
        <dbReference type="ChEBI" id="CHEBI:33019"/>
        <dbReference type="ChEBI" id="CHEBI:61557"/>
        <dbReference type="ChEBI" id="CHEBI:140395"/>
        <dbReference type="EC" id="2.7.7.48"/>
    </reaction>
</comment>